<dbReference type="EMBL" id="QXGA01000348">
    <property type="protein sequence ID" value="KAE9147443.1"/>
    <property type="molecule type" value="Genomic_DNA"/>
</dbReference>
<evidence type="ECO:0000313" key="10">
    <source>
        <dbReference type="Proteomes" id="UP000437068"/>
    </source>
</evidence>
<dbReference type="Proteomes" id="UP000486351">
    <property type="component" value="Unassembled WGS sequence"/>
</dbReference>
<dbReference type="EMBL" id="QXGF01000410">
    <property type="protein sequence ID" value="KAE8940651.1"/>
    <property type="molecule type" value="Genomic_DNA"/>
</dbReference>
<sequence>MQKYPDDKFAAAGSINSDGSGDILVRTLGPCRANRPARAPLSTHLTLPQMPSSTPPSKTSVSFEMTQAKTRVVRAFQ</sequence>
<comment type="caution">
    <text evidence="6">The sequence shown here is derived from an EMBL/GenBank/DDBJ whole genome shotgun (WGS) entry which is preliminary data.</text>
</comment>
<dbReference type="EMBL" id="QXGE01000337">
    <property type="protein sequence ID" value="KAE9315502.1"/>
    <property type="molecule type" value="Genomic_DNA"/>
</dbReference>
<dbReference type="AlphaFoldDB" id="A0A6A3U9Z0"/>
<evidence type="ECO:0000256" key="1">
    <source>
        <dbReference type="SAM" id="MobiDB-lite"/>
    </source>
</evidence>
<evidence type="ECO:0000313" key="2">
    <source>
        <dbReference type="EMBL" id="KAE8940651.1"/>
    </source>
</evidence>
<evidence type="ECO:0000313" key="8">
    <source>
        <dbReference type="EMBL" id="KAE9345477.1"/>
    </source>
</evidence>
<evidence type="ECO:0000313" key="7">
    <source>
        <dbReference type="EMBL" id="KAE9315502.1"/>
    </source>
</evidence>
<dbReference type="Proteomes" id="UP000440732">
    <property type="component" value="Unassembled WGS sequence"/>
</dbReference>
<name>A0A6A3U9Z0_9STRA</name>
<dbReference type="EMBL" id="QXFY01000400">
    <property type="protein sequence ID" value="KAE9345477.1"/>
    <property type="molecule type" value="Genomic_DNA"/>
</dbReference>
<evidence type="ECO:0000313" key="13">
    <source>
        <dbReference type="Proteomes" id="UP000460718"/>
    </source>
</evidence>
<evidence type="ECO:0000313" key="5">
    <source>
        <dbReference type="EMBL" id="KAE9119348.1"/>
    </source>
</evidence>
<evidence type="ECO:0000313" key="9">
    <source>
        <dbReference type="Proteomes" id="UP000429523"/>
    </source>
</evidence>
<organism evidence="6 11">
    <name type="scientific">Phytophthora fragariae</name>
    <dbReference type="NCBI Taxonomy" id="53985"/>
    <lineage>
        <taxon>Eukaryota</taxon>
        <taxon>Sar</taxon>
        <taxon>Stramenopiles</taxon>
        <taxon>Oomycota</taxon>
        <taxon>Peronosporomycetes</taxon>
        <taxon>Peronosporales</taxon>
        <taxon>Peronosporaceae</taxon>
        <taxon>Phytophthora</taxon>
    </lineage>
</organism>
<protein>
    <submittedName>
        <fullName evidence="6">Uncharacterized protein</fullName>
    </submittedName>
</protein>
<proteinExistence type="predicted"/>
<gene>
    <name evidence="7" type="ORF">PF001_g7756</name>
    <name evidence="6" type="ORF">PF006_g7884</name>
    <name evidence="4" type="ORF">PF007_g23165</name>
    <name evidence="8" type="ORF">PF008_g8739</name>
    <name evidence="2" type="ORF">PF009_g9542</name>
    <name evidence="5" type="ORF">PF010_g7909</name>
    <name evidence="3" type="ORF">PF011_g19998</name>
</gene>
<evidence type="ECO:0000313" key="11">
    <source>
        <dbReference type="Proteomes" id="UP000440732"/>
    </source>
</evidence>
<reference evidence="9 10" key="1">
    <citation type="submission" date="2018-08" db="EMBL/GenBank/DDBJ databases">
        <title>Genomic investigation of the strawberry pathogen Phytophthora fragariae indicates pathogenicity is determined by transcriptional variation in three key races.</title>
        <authorList>
            <person name="Adams T.M."/>
            <person name="Armitage A.D."/>
            <person name="Sobczyk M.K."/>
            <person name="Bates H.J."/>
            <person name="Dunwell J.M."/>
            <person name="Nellist C.F."/>
            <person name="Harrison R.J."/>
        </authorList>
    </citation>
    <scope>NUCLEOTIDE SEQUENCE [LARGE SCALE GENOMIC DNA]</scope>
    <source>
        <strain evidence="7 10">A4</strain>
        <strain evidence="6 11">NOV-5</strain>
        <strain evidence="4 12">NOV-71</strain>
        <strain evidence="8 14">NOV-77</strain>
        <strain evidence="2 9">NOV-9</strain>
        <strain evidence="5 15">ONT-3</strain>
        <strain evidence="3 13">SCRP245</strain>
    </source>
</reference>
<evidence type="ECO:0000313" key="4">
    <source>
        <dbReference type="EMBL" id="KAE9080137.1"/>
    </source>
</evidence>
<dbReference type="Proteomes" id="UP000488956">
    <property type="component" value="Unassembled WGS sequence"/>
</dbReference>
<dbReference type="EMBL" id="QXFW01001741">
    <property type="protein sequence ID" value="KAE8986418.1"/>
    <property type="molecule type" value="Genomic_DNA"/>
</dbReference>
<feature type="region of interest" description="Disordered" evidence="1">
    <location>
        <begin position="44"/>
        <end position="64"/>
    </location>
</feature>
<dbReference type="Proteomes" id="UP000429523">
    <property type="component" value="Unassembled WGS sequence"/>
</dbReference>
<feature type="region of interest" description="Disordered" evidence="1">
    <location>
        <begin position="1"/>
        <end position="22"/>
    </location>
</feature>
<dbReference type="EMBL" id="QXFX01000347">
    <property type="protein sequence ID" value="KAE9119348.1"/>
    <property type="molecule type" value="Genomic_DNA"/>
</dbReference>
<evidence type="ECO:0000313" key="12">
    <source>
        <dbReference type="Proteomes" id="UP000441208"/>
    </source>
</evidence>
<dbReference type="Proteomes" id="UP000441208">
    <property type="component" value="Unassembled WGS sequence"/>
</dbReference>
<feature type="compositionally biased region" description="Low complexity" evidence="1">
    <location>
        <begin position="51"/>
        <end position="62"/>
    </location>
</feature>
<evidence type="ECO:0000313" key="14">
    <source>
        <dbReference type="Proteomes" id="UP000486351"/>
    </source>
</evidence>
<evidence type="ECO:0000313" key="3">
    <source>
        <dbReference type="EMBL" id="KAE8986418.1"/>
    </source>
</evidence>
<accession>A0A6A3U9Z0</accession>
<evidence type="ECO:0000313" key="15">
    <source>
        <dbReference type="Proteomes" id="UP000488956"/>
    </source>
</evidence>
<dbReference type="Proteomes" id="UP000460718">
    <property type="component" value="Unassembled WGS sequence"/>
</dbReference>
<dbReference type="Proteomes" id="UP000437068">
    <property type="component" value="Unassembled WGS sequence"/>
</dbReference>
<evidence type="ECO:0000313" key="6">
    <source>
        <dbReference type="EMBL" id="KAE9147443.1"/>
    </source>
</evidence>
<dbReference type="EMBL" id="QXFZ01002152">
    <property type="protein sequence ID" value="KAE9080137.1"/>
    <property type="molecule type" value="Genomic_DNA"/>
</dbReference>